<organism evidence="2 5">
    <name type="scientific">Acidiplasma aeolicum</name>
    <dbReference type="NCBI Taxonomy" id="507754"/>
    <lineage>
        <taxon>Archaea</taxon>
        <taxon>Methanobacteriati</taxon>
        <taxon>Thermoplasmatota</taxon>
        <taxon>Thermoplasmata</taxon>
        <taxon>Thermoplasmatales</taxon>
        <taxon>Ferroplasmaceae</taxon>
        <taxon>Acidiplasma</taxon>
    </lineage>
</organism>
<dbReference type="InterPro" id="IPR025499">
    <property type="entry name" value="KdgF"/>
</dbReference>
<dbReference type="EMBL" id="LKBG01000232">
    <property type="protein sequence ID" value="KQB34560.1"/>
    <property type="molecule type" value="Genomic_DNA"/>
</dbReference>
<dbReference type="EMBL" id="LJCQ01000230">
    <property type="protein sequence ID" value="KPV46498.1"/>
    <property type="molecule type" value="Genomic_DNA"/>
</dbReference>
<dbReference type="RefSeq" id="WP_054964226.1">
    <property type="nucleotide sequence ID" value="NZ_LJCQ01000230.1"/>
</dbReference>
<dbReference type="PATRIC" id="fig|507754.4.peg.421"/>
<dbReference type="Gene3D" id="2.60.120.10">
    <property type="entry name" value="Jelly Rolls"/>
    <property type="match status" value="1"/>
</dbReference>
<dbReference type="InterPro" id="IPR014710">
    <property type="entry name" value="RmlC-like_jellyroll"/>
</dbReference>
<dbReference type="Proteomes" id="UP000050320">
    <property type="component" value="Unassembled WGS sequence"/>
</dbReference>
<dbReference type="InterPro" id="IPR013096">
    <property type="entry name" value="Cupin_2"/>
</dbReference>
<evidence type="ECO:0000313" key="5">
    <source>
        <dbReference type="Proteomes" id="UP000050515"/>
    </source>
</evidence>
<dbReference type="PANTHER" id="PTHR40112:SF1">
    <property type="entry name" value="H2HPP ISOMERASE"/>
    <property type="match status" value="1"/>
</dbReference>
<evidence type="ECO:0000313" key="4">
    <source>
        <dbReference type="Proteomes" id="UP000050320"/>
    </source>
</evidence>
<dbReference type="CDD" id="cd02238">
    <property type="entry name" value="cupin_KdgF"/>
    <property type="match status" value="1"/>
</dbReference>
<name>A0A0P9CLW9_9ARCH</name>
<accession>A0A0P9CLW9</accession>
<evidence type="ECO:0000313" key="3">
    <source>
        <dbReference type="EMBL" id="KQB34560.1"/>
    </source>
</evidence>
<evidence type="ECO:0000313" key="2">
    <source>
        <dbReference type="EMBL" id="KPV46498.1"/>
    </source>
</evidence>
<dbReference type="SUPFAM" id="SSF51182">
    <property type="entry name" value="RmlC-like cupins"/>
    <property type="match status" value="1"/>
</dbReference>
<dbReference type="InterPro" id="IPR052535">
    <property type="entry name" value="Bacilysin_H2HPP_isomerase"/>
</dbReference>
<proteinExistence type="predicted"/>
<dbReference type="PANTHER" id="PTHR40112">
    <property type="entry name" value="H2HPP ISOMERASE"/>
    <property type="match status" value="1"/>
</dbReference>
<protein>
    <submittedName>
        <fullName evidence="2">Cupin</fullName>
    </submittedName>
</protein>
<sequence>MTELTKFTWDGVKKENLTDLLSRQMIYGDKVMIARLEIKKGAVVPEHSHENEQMTWIMKGALKFRINGSEITVREGEILRIPSNVKHEAVAIEDTLDIDIFSPIRTDWITGDDAYLRNKK</sequence>
<reference evidence="2 5" key="1">
    <citation type="submission" date="2015-09" db="EMBL/GenBank/DDBJ databases">
        <title>Draft genome sequence of Acidiplasma aeolicum DSM 18409.</title>
        <authorList>
            <person name="Hemp J."/>
        </authorList>
    </citation>
    <scope>NUCLEOTIDE SEQUENCE [LARGE SCALE GENOMIC DNA]</scope>
    <source>
        <strain evidence="2 5">V</strain>
    </source>
</reference>
<reference evidence="3 4" key="2">
    <citation type="submission" date="2015-09" db="EMBL/GenBank/DDBJ databases">
        <title>Heavy metals and arsenic resistance mechanisms in polyextremophilic archaea of the family Ferroplasmaceae.</title>
        <authorList>
            <person name="Bulaev A.G."/>
            <person name="Kanygina A.V."/>
        </authorList>
    </citation>
    <scope>NUCLEOTIDE SEQUENCE [LARGE SCALE GENOMIC DNA]</scope>
    <source>
        <strain evidence="3 4">VT</strain>
    </source>
</reference>
<dbReference type="InterPro" id="IPR011051">
    <property type="entry name" value="RmlC_Cupin_sf"/>
</dbReference>
<dbReference type="PIRSF" id="PIRSF029883">
    <property type="entry name" value="KdgF"/>
    <property type="match status" value="1"/>
</dbReference>
<gene>
    <name evidence="3" type="ORF">AOG54_04435</name>
    <name evidence="2" type="ORF">SE19_05185</name>
</gene>
<feature type="domain" description="Cupin type-2" evidence="1">
    <location>
        <begin position="36"/>
        <end position="95"/>
    </location>
</feature>
<comment type="caution">
    <text evidence="2">The sequence shown here is derived from an EMBL/GenBank/DDBJ whole genome shotgun (WGS) entry which is preliminary data.</text>
</comment>
<dbReference type="Proteomes" id="UP000050515">
    <property type="component" value="Unassembled WGS sequence"/>
</dbReference>
<dbReference type="OrthoDB" id="114121at2157"/>
<evidence type="ECO:0000259" key="1">
    <source>
        <dbReference type="Pfam" id="PF07883"/>
    </source>
</evidence>
<dbReference type="AlphaFoldDB" id="A0A0P9CLW9"/>
<keyword evidence="4" id="KW-1185">Reference proteome</keyword>
<dbReference type="Pfam" id="PF07883">
    <property type="entry name" value="Cupin_2"/>
    <property type="match status" value="1"/>
</dbReference>